<feature type="domain" description="Thioredoxin" evidence="2">
    <location>
        <begin position="75"/>
        <end position="178"/>
    </location>
</feature>
<keyword evidence="4" id="KW-1185">Reference proteome</keyword>
<gene>
    <name evidence="3" type="ORF">Tbon_06595</name>
</gene>
<dbReference type="CDD" id="cd02947">
    <property type="entry name" value="TRX_family"/>
    <property type="match status" value="1"/>
</dbReference>
<dbReference type="InterPro" id="IPR036249">
    <property type="entry name" value="Thioredoxin-like_sf"/>
</dbReference>
<feature type="transmembrane region" description="Helical" evidence="1">
    <location>
        <begin position="20"/>
        <end position="40"/>
    </location>
</feature>
<evidence type="ECO:0000256" key="1">
    <source>
        <dbReference type="SAM" id="Phobius"/>
    </source>
</evidence>
<accession>A0ABX6C109</accession>
<dbReference type="InterPro" id="IPR013766">
    <property type="entry name" value="Thioredoxin_domain"/>
</dbReference>
<evidence type="ECO:0000313" key="4">
    <source>
        <dbReference type="Proteomes" id="UP000326331"/>
    </source>
</evidence>
<proteinExistence type="predicted"/>
<dbReference type="Gene3D" id="3.40.30.10">
    <property type="entry name" value="Glutaredoxin"/>
    <property type="match status" value="1"/>
</dbReference>
<protein>
    <submittedName>
        <fullName evidence="3">Thioredoxin family protein</fullName>
    </submittedName>
</protein>
<dbReference type="Proteomes" id="UP000326331">
    <property type="component" value="Chromosome"/>
</dbReference>
<keyword evidence="1" id="KW-0812">Transmembrane</keyword>
<keyword evidence="1" id="KW-1133">Transmembrane helix</keyword>
<sequence>MTAQRPGRRQWWNPGWSWKAWAIILAMVFPTVGLTAWVGLAARGESPVDPALADLARANAGSEILIVRGPEHTAYHSLAPLPTEAAPRADGLPTLVFFSAPACAACERMQFVHRVMAGERDRVVFVEKSVDRDPVSAAYGIRETPTFVLIDAAGRELARFGALPDAETFRAKVDELLGGR</sequence>
<dbReference type="Pfam" id="PF13098">
    <property type="entry name" value="Thioredoxin_2"/>
    <property type="match status" value="1"/>
</dbReference>
<dbReference type="EMBL" id="CP042829">
    <property type="protein sequence ID" value="QFG02975.1"/>
    <property type="molecule type" value="Genomic_DNA"/>
</dbReference>
<reference evidence="3 4" key="1">
    <citation type="submission" date="2019-10" db="EMBL/GenBank/DDBJ databases">
        <title>Thermopilla bonchosmolovskayae gen. nov., sp. nov., a moderately thermophilic Chloroflexi bacterium from a Chukotka hot spring (Arctic, Russia), representing a novel classis Thermopillaia, which include previously uncultivated lineage OLB14.</title>
        <authorList>
            <person name="Kochetkova T.V."/>
            <person name="Zayulina K.S."/>
            <person name="Zhigarkov V.S."/>
            <person name="Minaev N.V."/>
            <person name="Novikov A."/>
            <person name="Toshchakov S.V."/>
            <person name="Elcheninov A.G."/>
            <person name="Kublanov I.V."/>
        </authorList>
    </citation>
    <scope>NUCLEOTIDE SEQUENCE [LARGE SCALE GENOMIC DNA]</scope>
    <source>
        <strain evidence="3 4">3753O</strain>
    </source>
</reference>
<dbReference type="RefSeq" id="WP_158066893.1">
    <property type="nucleotide sequence ID" value="NZ_CP042829.1"/>
</dbReference>
<name>A0ABX6C109_9CHLR</name>
<dbReference type="PROSITE" id="PS51352">
    <property type="entry name" value="THIOREDOXIN_2"/>
    <property type="match status" value="1"/>
</dbReference>
<dbReference type="InterPro" id="IPR012336">
    <property type="entry name" value="Thioredoxin-like_fold"/>
</dbReference>
<evidence type="ECO:0000259" key="2">
    <source>
        <dbReference type="PROSITE" id="PS51352"/>
    </source>
</evidence>
<dbReference type="SUPFAM" id="SSF52833">
    <property type="entry name" value="Thioredoxin-like"/>
    <property type="match status" value="1"/>
</dbReference>
<evidence type="ECO:0000313" key="3">
    <source>
        <dbReference type="EMBL" id="QFG02975.1"/>
    </source>
</evidence>
<organism evidence="3 4">
    <name type="scientific">Tepidiforma bonchosmolovskayae</name>
    <dbReference type="NCBI Taxonomy" id="2601677"/>
    <lineage>
        <taxon>Bacteria</taxon>
        <taxon>Bacillati</taxon>
        <taxon>Chloroflexota</taxon>
        <taxon>Tepidiformia</taxon>
        <taxon>Tepidiformales</taxon>
        <taxon>Tepidiformaceae</taxon>
        <taxon>Tepidiforma</taxon>
    </lineage>
</organism>
<keyword evidence="1" id="KW-0472">Membrane</keyword>